<evidence type="ECO:0000256" key="5">
    <source>
        <dbReference type="ARBA" id="ARBA00022723"/>
    </source>
</evidence>
<evidence type="ECO:0000256" key="2">
    <source>
        <dbReference type="ARBA" id="ARBA00022649"/>
    </source>
</evidence>
<dbReference type="GO" id="GO:0005524">
    <property type="term" value="F:ATP binding"/>
    <property type="evidence" value="ECO:0007669"/>
    <property type="project" value="UniProtKB-KW"/>
</dbReference>
<reference evidence="11" key="1">
    <citation type="submission" date="2012-10" db="EMBL/GenBank/DDBJ databases">
        <authorList>
            <person name="Harkins D.M."/>
            <person name="Durkin A.S."/>
            <person name="Brinkac L.M."/>
            <person name="Haft D.H."/>
            <person name="Selengut J.D."/>
            <person name="Sanka R."/>
            <person name="DePew J."/>
            <person name="Purushe J."/>
            <person name="Matthias M.A."/>
            <person name="Vinetz J.M."/>
            <person name="Sutton G.G."/>
            <person name="Nierman W.C."/>
            <person name="Fouts D.E."/>
        </authorList>
    </citation>
    <scope>NUCLEOTIDE SEQUENCE [LARGE SCALE GENOMIC DNA]</scope>
    <source>
        <strain evidence="11">MOR084</strain>
    </source>
</reference>
<evidence type="ECO:0000313" key="11">
    <source>
        <dbReference type="EMBL" id="EKO33150.1"/>
    </source>
</evidence>
<name>A0A0E2BDY9_9LEPT</name>
<keyword evidence="6" id="KW-0547">Nucleotide-binding</keyword>
<evidence type="ECO:0000259" key="10">
    <source>
        <dbReference type="Pfam" id="PF01909"/>
    </source>
</evidence>
<keyword evidence="8" id="KW-0460">Magnesium</keyword>
<evidence type="ECO:0000256" key="8">
    <source>
        <dbReference type="ARBA" id="ARBA00022842"/>
    </source>
</evidence>
<evidence type="ECO:0000313" key="12">
    <source>
        <dbReference type="Proteomes" id="UP000006329"/>
    </source>
</evidence>
<comment type="caution">
    <text evidence="11">The sequence shown here is derived from an EMBL/GenBank/DDBJ whole genome shotgun (WGS) entry which is preliminary data.</text>
</comment>
<keyword evidence="5" id="KW-0479">Metal-binding</keyword>
<dbReference type="InterPro" id="IPR043519">
    <property type="entry name" value="NT_sf"/>
</dbReference>
<dbReference type="CDD" id="cd05403">
    <property type="entry name" value="NT_KNTase_like"/>
    <property type="match status" value="1"/>
</dbReference>
<organism evidence="11 12">
    <name type="scientific">Leptospira santarosai str. MOR084</name>
    <dbReference type="NCBI Taxonomy" id="1049984"/>
    <lineage>
        <taxon>Bacteria</taxon>
        <taxon>Pseudomonadati</taxon>
        <taxon>Spirochaetota</taxon>
        <taxon>Spirochaetia</taxon>
        <taxon>Leptospirales</taxon>
        <taxon>Leptospiraceae</taxon>
        <taxon>Leptospira</taxon>
    </lineage>
</organism>
<dbReference type="RefSeq" id="WP_004484976.1">
    <property type="nucleotide sequence ID" value="NZ_AHON02000058.1"/>
</dbReference>
<dbReference type="EMBL" id="AHON02000058">
    <property type="protein sequence ID" value="EKO33150.1"/>
    <property type="molecule type" value="Genomic_DNA"/>
</dbReference>
<dbReference type="InterPro" id="IPR002934">
    <property type="entry name" value="Polymerase_NTP_transf_dom"/>
</dbReference>
<feature type="domain" description="Polymerase nucleotidyl transferase" evidence="10">
    <location>
        <begin position="12"/>
        <end position="95"/>
    </location>
</feature>
<dbReference type="SUPFAM" id="SSF81301">
    <property type="entry name" value="Nucleotidyltransferase"/>
    <property type="match status" value="1"/>
</dbReference>
<keyword evidence="7" id="KW-0067">ATP-binding</keyword>
<keyword evidence="12" id="KW-1185">Reference proteome</keyword>
<protein>
    <submittedName>
        <fullName evidence="11">Nucleotidyltransferase domain protein</fullName>
    </submittedName>
</protein>
<comment type="cofactor">
    <cofactor evidence="1">
        <name>Mg(2+)</name>
        <dbReference type="ChEBI" id="CHEBI:18420"/>
    </cofactor>
</comment>
<keyword evidence="4" id="KW-0548">Nucleotidyltransferase</keyword>
<dbReference type="PANTHER" id="PTHR33571">
    <property type="entry name" value="SSL8005 PROTEIN"/>
    <property type="match status" value="1"/>
</dbReference>
<evidence type="ECO:0000256" key="1">
    <source>
        <dbReference type="ARBA" id="ARBA00001946"/>
    </source>
</evidence>
<dbReference type="InterPro" id="IPR052038">
    <property type="entry name" value="Type-VII_TA_antitoxin"/>
</dbReference>
<dbReference type="GO" id="GO:0046872">
    <property type="term" value="F:metal ion binding"/>
    <property type="evidence" value="ECO:0007669"/>
    <property type="project" value="UniProtKB-KW"/>
</dbReference>
<comment type="similarity">
    <text evidence="9">Belongs to the MntA antitoxin family.</text>
</comment>
<dbReference type="GO" id="GO:0016779">
    <property type="term" value="F:nucleotidyltransferase activity"/>
    <property type="evidence" value="ECO:0007669"/>
    <property type="project" value="UniProtKB-KW"/>
</dbReference>
<evidence type="ECO:0000256" key="6">
    <source>
        <dbReference type="ARBA" id="ARBA00022741"/>
    </source>
</evidence>
<dbReference type="Proteomes" id="UP000006329">
    <property type="component" value="Unassembled WGS sequence"/>
</dbReference>
<gene>
    <name evidence="11" type="ORF">LEP1GSC179_0154</name>
</gene>
<proteinExistence type="inferred from homology"/>
<evidence type="ECO:0000256" key="4">
    <source>
        <dbReference type="ARBA" id="ARBA00022695"/>
    </source>
</evidence>
<evidence type="ECO:0000256" key="7">
    <source>
        <dbReference type="ARBA" id="ARBA00022840"/>
    </source>
</evidence>
<keyword evidence="2" id="KW-1277">Toxin-antitoxin system</keyword>
<keyword evidence="3" id="KW-0808">Transferase</keyword>
<dbReference type="Pfam" id="PF01909">
    <property type="entry name" value="NTP_transf_2"/>
    <property type="match status" value="1"/>
</dbReference>
<accession>A0A0E2BDY9</accession>
<dbReference type="PANTHER" id="PTHR33571:SF14">
    <property type="entry name" value="PROTEIN ADENYLYLTRANSFERASE MJ0435-RELATED"/>
    <property type="match status" value="1"/>
</dbReference>
<dbReference type="AlphaFoldDB" id="A0A0E2BDY9"/>
<evidence type="ECO:0000256" key="9">
    <source>
        <dbReference type="ARBA" id="ARBA00038276"/>
    </source>
</evidence>
<dbReference type="Gene3D" id="3.30.460.10">
    <property type="entry name" value="Beta Polymerase, domain 2"/>
    <property type="match status" value="1"/>
</dbReference>
<sequence length="98" mass="11128">MNSVEVQDILIEHKQELLSLGVQKLLLFGSVARNEAREGSDVDILVQFHSGKKNFDSFMDLSFRLEDLLNTHVDLLTEESLTKDLRDSILSEAILIEI</sequence>
<evidence type="ECO:0000256" key="3">
    <source>
        <dbReference type="ARBA" id="ARBA00022679"/>
    </source>
</evidence>